<name>A0A8T3CMI0_9TELE</name>
<evidence type="ECO:0000256" key="1">
    <source>
        <dbReference type="SAM" id="MobiDB-lite"/>
    </source>
</evidence>
<feature type="compositionally biased region" description="Acidic residues" evidence="1">
    <location>
        <begin position="160"/>
        <end position="169"/>
    </location>
</feature>
<keyword evidence="2" id="KW-0472">Membrane</keyword>
<dbReference type="GO" id="GO:0007165">
    <property type="term" value="P:signal transduction"/>
    <property type="evidence" value="ECO:0007669"/>
    <property type="project" value="InterPro"/>
</dbReference>
<accession>A0A8T3CMI0</accession>
<organism evidence="3 4">
    <name type="scientific">Albula goreensis</name>
    <dbReference type="NCBI Taxonomy" id="1534307"/>
    <lineage>
        <taxon>Eukaryota</taxon>
        <taxon>Metazoa</taxon>
        <taxon>Chordata</taxon>
        <taxon>Craniata</taxon>
        <taxon>Vertebrata</taxon>
        <taxon>Euteleostomi</taxon>
        <taxon>Actinopterygii</taxon>
        <taxon>Neopterygii</taxon>
        <taxon>Teleostei</taxon>
        <taxon>Albuliformes</taxon>
        <taxon>Albulidae</taxon>
        <taxon>Albula</taxon>
    </lineage>
</organism>
<protein>
    <recommendedName>
        <fullName evidence="5">Linker for activation of T-cells family member 1</fullName>
    </recommendedName>
</protein>
<evidence type="ECO:0000256" key="2">
    <source>
        <dbReference type="SAM" id="Phobius"/>
    </source>
</evidence>
<evidence type="ECO:0000313" key="3">
    <source>
        <dbReference type="EMBL" id="KAI1884742.1"/>
    </source>
</evidence>
<proteinExistence type="predicted"/>
<gene>
    <name evidence="3" type="ORF">AGOR_G00229640</name>
</gene>
<dbReference type="AlphaFoldDB" id="A0A8T3CMI0"/>
<dbReference type="EMBL" id="JAERUA010000022">
    <property type="protein sequence ID" value="KAI1884742.1"/>
    <property type="molecule type" value="Genomic_DNA"/>
</dbReference>
<feature type="region of interest" description="Disordered" evidence="1">
    <location>
        <begin position="237"/>
        <end position="268"/>
    </location>
</feature>
<keyword evidence="4" id="KW-1185">Reference proteome</keyword>
<dbReference type="GO" id="GO:0016020">
    <property type="term" value="C:membrane"/>
    <property type="evidence" value="ECO:0007669"/>
    <property type="project" value="InterPro"/>
</dbReference>
<sequence length="268" mass="29487">MKLAFLQCENSNLWDILYKPDILVHQNSRHWSVYKIEMEATVLGSLLSGALLVVSVLLLAGLCIGCRESSHRTSIPQHFSEDDYVQPHPSQPGFRVIRPTCAAPPGTSRGSGNSTHLTSLSSPMPDPIRRQSYIPPVEVSGGNSLKFESPGSPNDRDYVNEDDDDDDYERGEGYIEVLPDHPKSECPSQQSLASTQSSGQNYVNIESEEEEEEQHSDASSQNYINVQTDINVLGLIPGVPIDDGDSDNNSTSDYVNAAEVLSQTWHPD</sequence>
<feature type="compositionally biased region" description="Basic and acidic residues" evidence="1">
    <location>
        <begin position="170"/>
        <end position="184"/>
    </location>
</feature>
<keyword evidence="2" id="KW-0812">Transmembrane</keyword>
<dbReference type="InterPro" id="IPR008359">
    <property type="entry name" value="Linker_for_activat_Tcells_prot"/>
</dbReference>
<feature type="compositionally biased region" description="Polar residues" evidence="1">
    <location>
        <begin position="108"/>
        <end position="122"/>
    </location>
</feature>
<feature type="compositionally biased region" description="Polar residues" evidence="1">
    <location>
        <begin position="186"/>
        <end position="204"/>
    </location>
</feature>
<feature type="region of interest" description="Disordered" evidence="1">
    <location>
        <begin position="100"/>
        <end position="219"/>
    </location>
</feature>
<feature type="transmembrane region" description="Helical" evidence="2">
    <location>
        <begin position="42"/>
        <end position="64"/>
    </location>
</feature>
<keyword evidence="2" id="KW-1133">Transmembrane helix</keyword>
<evidence type="ECO:0008006" key="5">
    <source>
        <dbReference type="Google" id="ProtNLM"/>
    </source>
</evidence>
<dbReference type="Proteomes" id="UP000829720">
    <property type="component" value="Unassembled WGS sequence"/>
</dbReference>
<comment type="caution">
    <text evidence="3">The sequence shown here is derived from an EMBL/GenBank/DDBJ whole genome shotgun (WGS) entry which is preliminary data.</text>
</comment>
<dbReference type="OrthoDB" id="8952162at2759"/>
<reference evidence="3" key="1">
    <citation type="submission" date="2021-01" db="EMBL/GenBank/DDBJ databases">
        <authorList>
            <person name="Zahm M."/>
            <person name="Roques C."/>
            <person name="Cabau C."/>
            <person name="Klopp C."/>
            <person name="Donnadieu C."/>
            <person name="Jouanno E."/>
            <person name="Lampietro C."/>
            <person name="Louis A."/>
            <person name="Herpin A."/>
            <person name="Echchiki A."/>
            <person name="Berthelot C."/>
            <person name="Parey E."/>
            <person name="Roest-Crollius H."/>
            <person name="Braasch I."/>
            <person name="Postlethwait J."/>
            <person name="Bobe J."/>
            <person name="Montfort J."/>
            <person name="Bouchez O."/>
            <person name="Begum T."/>
            <person name="Mejri S."/>
            <person name="Adams A."/>
            <person name="Chen W.-J."/>
            <person name="Guiguen Y."/>
        </authorList>
    </citation>
    <scope>NUCLEOTIDE SEQUENCE</scope>
    <source>
        <tissue evidence="3">Blood</tissue>
    </source>
</reference>
<evidence type="ECO:0000313" key="4">
    <source>
        <dbReference type="Proteomes" id="UP000829720"/>
    </source>
</evidence>
<dbReference type="Pfam" id="PF15234">
    <property type="entry name" value="LAT"/>
    <property type="match status" value="1"/>
</dbReference>